<gene>
    <name evidence="1" type="ORF">LNTAR_15572</name>
</gene>
<keyword evidence="2" id="KW-1185">Reference proteome</keyword>
<dbReference type="InterPro" id="IPR008930">
    <property type="entry name" value="Terpenoid_cyclase/PrenylTrfase"/>
</dbReference>
<evidence type="ECO:0008006" key="3">
    <source>
        <dbReference type="Google" id="ProtNLM"/>
    </source>
</evidence>
<dbReference type="AlphaFoldDB" id="A6DMB2"/>
<dbReference type="Proteomes" id="UP000004947">
    <property type="component" value="Unassembled WGS sequence"/>
</dbReference>
<name>A6DMB2_9BACT</name>
<evidence type="ECO:0000313" key="2">
    <source>
        <dbReference type="Proteomes" id="UP000004947"/>
    </source>
</evidence>
<sequence>MIKKLNKNQSAWLRVKKLIKKCLPVRRGPLRGEYERGRALLIMRNKFIYLLILLSCVSLSARETTVPISADLSQSLNRGLKYLASTQQEDGSWNGNHGRNVGETSLCLMAFMSMGNLPAEGEYGHVVGKGVNWVVDQAKPNGLIQYSNQEKQAAVMYGHALATLMLSEAWGQSRNQEIGKVLRNAVKLILEVQGKKGGWGYKSIPEDGDTSVMVMQIIALKSAQDAGIYVPQKTIQKALSLIKTRFNEARKMYGYTTTKVSKNNYGSSAAGTCIMFICGEKEKKYTEEAVNSLLTIMRNDPKKQKVGHIPYFLYYASVASYNQGGDAYREWAKLLEKYLIREQKSKGEWGSYYQTAFCILGASLPYQYIPVYQK</sequence>
<proteinExistence type="predicted"/>
<dbReference type="CDD" id="cd00688">
    <property type="entry name" value="ISOPREN_C2_like"/>
    <property type="match status" value="1"/>
</dbReference>
<protein>
    <recommendedName>
        <fullName evidence="3">Squalene cyclase C-terminal domain-containing protein</fullName>
    </recommendedName>
</protein>
<dbReference type="Gene3D" id="1.50.10.20">
    <property type="match status" value="2"/>
</dbReference>
<reference evidence="1 2" key="1">
    <citation type="journal article" date="2010" name="J. Bacteriol.">
        <title>Genome sequence of Lentisphaera araneosa HTCC2155T, the type species of the order Lentisphaerales in the phylum Lentisphaerae.</title>
        <authorList>
            <person name="Thrash J.C."/>
            <person name="Cho J.C."/>
            <person name="Vergin K.L."/>
            <person name="Morris R.M."/>
            <person name="Giovannoni S.J."/>
        </authorList>
    </citation>
    <scope>NUCLEOTIDE SEQUENCE [LARGE SCALE GENOMIC DNA]</scope>
    <source>
        <strain evidence="1 2">HTCC2155</strain>
    </source>
</reference>
<organism evidence="1 2">
    <name type="scientific">Lentisphaera araneosa HTCC2155</name>
    <dbReference type="NCBI Taxonomy" id="313628"/>
    <lineage>
        <taxon>Bacteria</taxon>
        <taxon>Pseudomonadati</taxon>
        <taxon>Lentisphaerota</taxon>
        <taxon>Lentisphaeria</taxon>
        <taxon>Lentisphaerales</taxon>
        <taxon>Lentisphaeraceae</taxon>
        <taxon>Lentisphaera</taxon>
    </lineage>
</organism>
<dbReference type="EMBL" id="ABCK01000011">
    <property type="protein sequence ID" value="EDM27102.1"/>
    <property type="molecule type" value="Genomic_DNA"/>
</dbReference>
<accession>A6DMB2</accession>
<evidence type="ECO:0000313" key="1">
    <source>
        <dbReference type="EMBL" id="EDM27102.1"/>
    </source>
</evidence>
<dbReference type="eggNOG" id="COG1657">
    <property type="taxonomic scope" value="Bacteria"/>
</dbReference>
<comment type="caution">
    <text evidence="1">The sequence shown here is derived from an EMBL/GenBank/DDBJ whole genome shotgun (WGS) entry which is preliminary data.</text>
</comment>
<dbReference type="SUPFAM" id="SSF48239">
    <property type="entry name" value="Terpenoid cyclases/Protein prenyltransferases"/>
    <property type="match status" value="1"/>
</dbReference>
<dbReference type="STRING" id="313628.LNTAR_15572"/>